<evidence type="ECO:0000313" key="2">
    <source>
        <dbReference type="Proteomes" id="UP000076858"/>
    </source>
</evidence>
<reference evidence="1 2" key="1">
    <citation type="submission" date="2016-03" db="EMBL/GenBank/DDBJ databases">
        <title>EvidentialGene: Evidence-directed Construction of Genes on Genomes.</title>
        <authorList>
            <person name="Gilbert D.G."/>
            <person name="Choi J.-H."/>
            <person name="Mockaitis K."/>
            <person name="Colbourne J."/>
            <person name="Pfrender M."/>
        </authorList>
    </citation>
    <scope>NUCLEOTIDE SEQUENCE [LARGE SCALE GENOMIC DNA]</scope>
    <source>
        <strain evidence="1 2">Xinb3</strain>
        <tissue evidence="1">Complete organism</tissue>
    </source>
</reference>
<protein>
    <submittedName>
        <fullName evidence="1">Uncharacterized protein</fullName>
    </submittedName>
</protein>
<dbReference type="AlphaFoldDB" id="A0A164E1F7"/>
<sequence>MDSTDSDKVDFLHMDCNSYQRIRPYSSRHSRRLLSQHVLSLDNHFGENSSNEYDKNVTLYTSIFETLIIRKQRSLQPSRNCKT</sequence>
<proteinExistence type="predicted"/>
<keyword evidence="2" id="KW-1185">Reference proteome</keyword>
<accession>A0A164E1F7</accession>
<gene>
    <name evidence="1" type="ORF">APZ42_009396</name>
</gene>
<comment type="caution">
    <text evidence="1">The sequence shown here is derived from an EMBL/GenBank/DDBJ whole genome shotgun (WGS) entry which is preliminary data.</text>
</comment>
<organism evidence="1 2">
    <name type="scientific">Daphnia magna</name>
    <dbReference type="NCBI Taxonomy" id="35525"/>
    <lineage>
        <taxon>Eukaryota</taxon>
        <taxon>Metazoa</taxon>
        <taxon>Ecdysozoa</taxon>
        <taxon>Arthropoda</taxon>
        <taxon>Crustacea</taxon>
        <taxon>Branchiopoda</taxon>
        <taxon>Diplostraca</taxon>
        <taxon>Cladocera</taxon>
        <taxon>Anomopoda</taxon>
        <taxon>Daphniidae</taxon>
        <taxon>Daphnia</taxon>
    </lineage>
</organism>
<dbReference type="Proteomes" id="UP000076858">
    <property type="component" value="Unassembled WGS sequence"/>
</dbReference>
<evidence type="ECO:0000313" key="1">
    <source>
        <dbReference type="EMBL" id="KZR96328.1"/>
    </source>
</evidence>
<dbReference type="EMBL" id="LRGB01025306">
    <property type="protein sequence ID" value="KZR96328.1"/>
    <property type="molecule type" value="Genomic_DNA"/>
</dbReference>
<name>A0A164E1F7_9CRUS</name>